<proteinExistence type="predicted"/>
<dbReference type="Proteomes" id="UP001168821">
    <property type="component" value="Unassembled WGS sequence"/>
</dbReference>
<evidence type="ECO:0000256" key="1">
    <source>
        <dbReference type="SAM" id="SignalP"/>
    </source>
</evidence>
<accession>A0AA38M3D3</accession>
<gene>
    <name evidence="3" type="ORF">Zmor_027445</name>
</gene>
<name>A0AA38M3D3_9CUCU</name>
<feature type="chain" id="PRO_5041217288" description="Ig-like domain-containing protein" evidence="1">
    <location>
        <begin position="23"/>
        <end position="271"/>
    </location>
</feature>
<feature type="signal peptide" evidence="1">
    <location>
        <begin position="1"/>
        <end position="22"/>
    </location>
</feature>
<dbReference type="EMBL" id="JALNTZ010000009">
    <property type="protein sequence ID" value="KAJ3640912.1"/>
    <property type="molecule type" value="Genomic_DNA"/>
</dbReference>
<protein>
    <recommendedName>
        <fullName evidence="2">Ig-like domain-containing protein</fullName>
    </recommendedName>
</protein>
<dbReference type="FunFam" id="2.60.40.10:FF:000437">
    <property type="entry name" value="Beat-IIIc, isoform A"/>
    <property type="match status" value="1"/>
</dbReference>
<evidence type="ECO:0000259" key="2">
    <source>
        <dbReference type="PROSITE" id="PS50835"/>
    </source>
</evidence>
<dbReference type="AlphaFoldDB" id="A0AA38M3D3"/>
<dbReference type="SUPFAM" id="SSF48726">
    <property type="entry name" value="Immunoglobulin"/>
    <property type="match status" value="1"/>
</dbReference>
<dbReference type="PANTHER" id="PTHR21261">
    <property type="entry name" value="BEAT PROTEIN"/>
    <property type="match status" value="1"/>
</dbReference>
<organism evidence="3 4">
    <name type="scientific">Zophobas morio</name>
    <dbReference type="NCBI Taxonomy" id="2755281"/>
    <lineage>
        <taxon>Eukaryota</taxon>
        <taxon>Metazoa</taxon>
        <taxon>Ecdysozoa</taxon>
        <taxon>Arthropoda</taxon>
        <taxon>Hexapoda</taxon>
        <taxon>Insecta</taxon>
        <taxon>Pterygota</taxon>
        <taxon>Neoptera</taxon>
        <taxon>Endopterygota</taxon>
        <taxon>Coleoptera</taxon>
        <taxon>Polyphaga</taxon>
        <taxon>Cucujiformia</taxon>
        <taxon>Tenebrionidae</taxon>
        <taxon>Zophobas</taxon>
    </lineage>
</organism>
<evidence type="ECO:0000313" key="3">
    <source>
        <dbReference type="EMBL" id="KAJ3640912.1"/>
    </source>
</evidence>
<sequence>MTVYQWLVLFGLLLKGTVDVFALKDVVLTIRPQIVERSGYATLMCSYDLEGASLYYVKWYRGKYEFYRYTPSEKTKTKLFPLGGINVNVDRSNSTQVVLTDIEFQLSGNFSCEVTTADEPVSTETAVQNMVVVQLPESPPTISVGREPLDYGDTLRANCSSPPSRPAARLKFILNELPVAFSEDFSPRSSQETRWSDLPLELLLQEHHFNRGKLVLRCVAQILDVYHEEAVLELTSARNPVPEKVSALDSAPATFCQPGLLVGALFFIGRF</sequence>
<evidence type="ECO:0000313" key="4">
    <source>
        <dbReference type="Proteomes" id="UP001168821"/>
    </source>
</evidence>
<comment type="caution">
    <text evidence="3">The sequence shown here is derived from an EMBL/GenBank/DDBJ whole genome shotgun (WGS) entry which is preliminary data.</text>
</comment>
<dbReference type="PROSITE" id="PS50835">
    <property type="entry name" value="IG_LIKE"/>
    <property type="match status" value="1"/>
</dbReference>
<keyword evidence="4" id="KW-1185">Reference proteome</keyword>
<dbReference type="Gene3D" id="2.60.40.10">
    <property type="entry name" value="Immunoglobulins"/>
    <property type="match status" value="1"/>
</dbReference>
<dbReference type="InterPro" id="IPR013783">
    <property type="entry name" value="Ig-like_fold"/>
</dbReference>
<reference evidence="3" key="1">
    <citation type="journal article" date="2023" name="G3 (Bethesda)">
        <title>Whole genome assemblies of Zophobas morio and Tenebrio molitor.</title>
        <authorList>
            <person name="Kaur S."/>
            <person name="Stinson S.A."/>
            <person name="diCenzo G.C."/>
        </authorList>
    </citation>
    <scope>NUCLEOTIDE SEQUENCE</scope>
    <source>
        <strain evidence="3">QUZm001</strain>
    </source>
</reference>
<keyword evidence="1" id="KW-0732">Signal</keyword>
<dbReference type="InterPro" id="IPR007110">
    <property type="entry name" value="Ig-like_dom"/>
</dbReference>
<dbReference type="PANTHER" id="PTHR21261:SF6">
    <property type="entry name" value="BEATEN PATH IIA-RELATED"/>
    <property type="match status" value="1"/>
</dbReference>
<dbReference type="InterPro" id="IPR036179">
    <property type="entry name" value="Ig-like_dom_sf"/>
</dbReference>
<feature type="domain" description="Ig-like" evidence="2">
    <location>
        <begin position="24"/>
        <end position="128"/>
    </location>
</feature>